<dbReference type="AlphaFoldDB" id="A0A232FBF8"/>
<comment type="caution">
    <text evidence="1">The sequence shown here is derived from an EMBL/GenBank/DDBJ whole genome shotgun (WGS) entry which is preliminary data.</text>
</comment>
<evidence type="ECO:0000313" key="1">
    <source>
        <dbReference type="EMBL" id="OXU27820.1"/>
    </source>
</evidence>
<gene>
    <name evidence="1" type="ORF">TSAR_011263</name>
</gene>
<name>A0A232FBF8_9HYME</name>
<keyword evidence="2" id="KW-1185">Reference proteome</keyword>
<reference evidence="1 2" key="1">
    <citation type="journal article" date="2017" name="Curr. Biol.">
        <title>The Evolution of Venom by Co-option of Single-Copy Genes.</title>
        <authorList>
            <person name="Martinson E.O."/>
            <person name="Mrinalini"/>
            <person name="Kelkar Y.D."/>
            <person name="Chang C.H."/>
            <person name="Werren J.H."/>
        </authorList>
    </citation>
    <scope>NUCLEOTIDE SEQUENCE [LARGE SCALE GENOMIC DNA]</scope>
    <source>
        <strain evidence="1 2">Alberta</strain>
        <tissue evidence="1">Whole body</tissue>
    </source>
</reference>
<dbReference type="EMBL" id="NNAY01000535">
    <property type="protein sequence ID" value="OXU27820.1"/>
    <property type="molecule type" value="Genomic_DNA"/>
</dbReference>
<accession>A0A232FBF8</accession>
<evidence type="ECO:0000313" key="2">
    <source>
        <dbReference type="Proteomes" id="UP000215335"/>
    </source>
</evidence>
<protein>
    <submittedName>
        <fullName evidence="1">Uncharacterized protein</fullName>
    </submittedName>
</protein>
<sequence length="35" mass="3958">MLREPSGFICPRNVYSLEITMCTTCNRVCVCCASR</sequence>
<organism evidence="1 2">
    <name type="scientific">Trichomalopsis sarcophagae</name>
    <dbReference type="NCBI Taxonomy" id="543379"/>
    <lineage>
        <taxon>Eukaryota</taxon>
        <taxon>Metazoa</taxon>
        <taxon>Ecdysozoa</taxon>
        <taxon>Arthropoda</taxon>
        <taxon>Hexapoda</taxon>
        <taxon>Insecta</taxon>
        <taxon>Pterygota</taxon>
        <taxon>Neoptera</taxon>
        <taxon>Endopterygota</taxon>
        <taxon>Hymenoptera</taxon>
        <taxon>Apocrita</taxon>
        <taxon>Proctotrupomorpha</taxon>
        <taxon>Chalcidoidea</taxon>
        <taxon>Pteromalidae</taxon>
        <taxon>Pteromalinae</taxon>
        <taxon>Trichomalopsis</taxon>
    </lineage>
</organism>
<proteinExistence type="predicted"/>
<dbReference type="Proteomes" id="UP000215335">
    <property type="component" value="Unassembled WGS sequence"/>
</dbReference>